<name>A0ACC3C608_PYRYE</name>
<proteinExistence type="predicted"/>
<protein>
    <submittedName>
        <fullName evidence="1">Uncharacterized protein</fullName>
    </submittedName>
</protein>
<reference evidence="1" key="1">
    <citation type="submission" date="2019-11" db="EMBL/GenBank/DDBJ databases">
        <title>Nori genome reveals adaptations in red seaweeds to the harsh intertidal environment.</title>
        <authorList>
            <person name="Wang D."/>
            <person name="Mao Y."/>
        </authorList>
    </citation>
    <scope>NUCLEOTIDE SEQUENCE</scope>
    <source>
        <tissue evidence="1">Gametophyte</tissue>
    </source>
</reference>
<gene>
    <name evidence="1" type="ORF">I4F81_007836</name>
</gene>
<organism evidence="1 2">
    <name type="scientific">Pyropia yezoensis</name>
    <name type="common">Susabi-nori</name>
    <name type="synonym">Porphyra yezoensis</name>
    <dbReference type="NCBI Taxonomy" id="2788"/>
    <lineage>
        <taxon>Eukaryota</taxon>
        <taxon>Rhodophyta</taxon>
        <taxon>Bangiophyceae</taxon>
        <taxon>Bangiales</taxon>
        <taxon>Bangiaceae</taxon>
        <taxon>Pyropia</taxon>
    </lineage>
</organism>
<evidence type="ECO:0000313" key="1">
    <source>
        <dbReference type="EMBL" id="KAK1865303.1"/>
    </source>
</evidence>
<evidence type="ECO:0000313" key="2">
    <source>
        <dbReference type="Proteomes" id="UP000798662"/>
    </source>
</evidence>
<dbReference type="EMBL" id="CM020619">
    <property type="protein sequence ID" value="KAK1865303.1"/>
    <property type="molecule type" value="Genomic_DNA"/>
</dbReference>
<accession>A0ACC3C608</accession>
<dbReference type="Proteomes" id="UP000798662">
    <property type="component" value="Chromosome 2"/>
</dbReference>
<sequence>MAPPPCAFAFPLVYRAVPATAAAAAVVTDGGGRPVDGVRHSRGVAAVAVAREGALRRGALPFRRCHQGAATAAAAEATAAAAAAQAAAALGRRLPTATAVSAVPVAVEVDVSTRGTVPDPPVDAIRVDAAAATATAARLGLLPPSTEGGIGGAVARGVELSVVLVDDAVMRELNVTWRGVDAPTDVLSFGMDGDVAGGDTFWDGDEDEDGEDDGSGVRELDAVDDLKIVGVEGDQVGSDSDDDDDDDDDGDDDDDDDDDDEKSKEESCSPPPPLVLGDIVVSLPTAAAAAAARGHPPAHEHRVLLVHGLLHLLGWDHTRGADAAAAMALEESALLHTLGWWPPGGAGVLAAAAGVPPAGLIALAVEGGGAEGDVHAGV</sequence>
<keyword evidence="2" id="KW-1185">Reference proteome</keyword>
<comment type="caution">
    <text evidence="1">The sequence shown here is derived from an EMBL/GenBank/DDBJ whole genome shotgun (WGS) entry which is preliminary data.</text>
</comment>